<dbReference type="InterPro" id="IPR029063">
    <property type="entry name" value="SAM-dependent_MTases_sf"/>
</dbReference>
<evidence type="ECO:0000256" key="9">
    <source>
        <dbReference type="RuleBase" id="RU365074"/>
    </source>
</evidence>
<dbReference type="SUPFAM" id="SSF53335">
    <property type="entry name" value="S-adenosyl-L-methionine-dependent methyltransferases"/>
    <property type="match status" value="1"/>
</dbReference>
<dbReference type="Proteomes" id="UP000078492">
    <property type="component" value="Unassembled WGS sequence"/>
</dbReference>
<evidence type="ECO:0000256" key="10">
    <source>
        <dbReference type="SAM" id="Coils"/>
    </source>
</evidence>
<keyword evidence="4 9" id="KW-0698">rRNA processing</keyword>
<dbReference type="Pfam" id="PF05148">
    <property type="entry name" value="Methyltransf_8"/>
    <property type="match status" value="1"/>
</dbReference>
<accession>A0A195E3T8</accession>
<evidence type="ECO:0000256" key="3">
    <source>
        <dbReference type="ARBA" id="ARBA00020203"/>
    </source>
</evidence>
<keyword evidence="6 9" id="KW-0808">Transferase</keyword>
<dbReference type="GO" id="GO:0000183">
    <property type="term" value="P:rDNA heterochromatin formation"/>
    <property type="evidence" value="ECO:0007669"/>
    <property type="project" value="TreeGrafter"/>
</dbReference>
<keyword evidence="8 9" id="KW-0539">Nucleus</keyword>
<feature type="coiled-coil region" evidence="10">
    <location>
        <begin position="121"/>
        <end position="155"/>
    </location>
</feature>
<dbReference type="GO" id="GO:0033553">
    <property type="term" value="C:rDNA heterochromatin"/>
    <property type="evidence" value="ECO:0007669"/>
    <property type="project" value="TreeGrafter"/>
</dbReference>
<dbReference type="Gene3D" id="3.40.50.150">
    <property type="entry name" value="Vaccinia Virus protein VP39"/>
    <property type="match status" value="1"/>
</dbReference>
<dbReference type="GO" id="GO:0008168">
    <property type="term" value="F:methyltransferase activity"/>
    <property type="evidence" value="ECO:0007669"/>
    <property type="project" value="UniProtKB-KW"/>
</dbReference>
<keyword evidence="10" id="KW-0175">Coiled coil</keyword>
<dbReference type="GO" id="GO:0005677">
    <property type="term" value="C:chromatin silencing complex"/>
    <property type="evidence" value="ECO:0007669"/>
    <property type="project" value="TreeGrafter"/>
</dbReference>
<evidence type="ECO:0000256" key="8">
    <source>
        <dbReference type="ARBA" id="ARBA00023242"/>
    </source>
</evidence>
<comment type="similarity">
    <text evidence="2 9">Belongs to the methyltransferase superfamily. RRP8 family.</text>
</comment>
<evidence type="ECO:0000256" key="1">
    <source>
        <dbReference type="ARBA" id="ARBA00004604"/>
    </source>
</evidence>
<dbReference type="EMBL" id="KQ979685">
    <property type="protein sequence ID" value="KYN19840.1"/>
    <property type="molecule type" value="Genomic_DNA"/>
</dbReference>
<keyword evidence="7 9" id="KW-0949">S-adenosyl-L-methionine</keyword>
<evidence type="ECO:0000256" key="7">
    <source>
        <dbReference type="ARBA" id="ARBA00022691"/>
    </source>
</evidence>
<keyword evidence="5 9" id="KW-0489">Methyltransferase</keyword>
<dbReference type="InterPro" id="IPR042036">
    <property type="entry name" value="RRP8_N"/>
</dbReference>
<dbReference type="GO" id="GO:0046015">
    <property type="term" value="P:regulation of transcription by glucose"/>
    <property type="evidence" value="ECO:0007669"/>
    <property type="project" value="TreeGrafter"/>
</dbReference>
<comment type="function">
    <text evidence="9">Probable methyltransferase required to silence rDNA.</text>
</comment>
<evidence type="ECO:0000256" key="2">
    <source>
        <dbReference type="ARBA" id="ARBA00006301"/>
    </source>
</evidence>
<evidence type="ECO:0000256" key="6">
    <source>
        <dbReference type="ARBA" id="ARBA00022679"/>
    </source>
</evidence>
<organism evidence="11 12">
    <name type="scientific">Trachymyrmex cornetzi</name>
    <dbReference type="NCBI Taxonomy" id="471704"/>
    <lineage>
        <taxon>Eukaryota</taxon>
        <taxon>Metazoa</taxon>
        <taxon>Ecdysozoa</taxon>
        <taxon>Arthropoda</taxon>
        <taxon>Hexapoda</taxon>
        <taxon>Insecta</taxon>
        <taxon>Pterygota</taxon>
        <taxon>Neoptera</taxon>
        <taxon>Endopterygota</taxon>
        <taxon>Hymenoptera</taxon>
        <taxon>Apocrita</taxon>
        <taxon>Aculeata</taxon>
        <taxon>Formicoidea</taxon>
        <taxon>Formicidae</taxon>
        <taxon>Myrmicinae</taxon>
        <taxon>Trachymyrmex</taxon>
    </lineage>
</organism>
<dbReference type="PANTHER" id="PTHR12787:SF0">
    <property type="entry name" value="RIBOSOMAL RNA-PROCESSING PROTEIN 8"/>
    <property type="match status" value="1"/>
</dbReference>
<evidence type="ECO:0000313" key="11">
    <source>
        <dbReference type="EMBL" id="KYN19840.1"/>
    </source>
</evidence>
<name>A0A195E3T8_9HYME</name>
<dbReference type="AlphaFoldDB" id="A0A195E3T8"/>
<proteinExistence type="inferred from homology"/>
<sequence length="379" mass="44353">MEHKIKNKCGVNDMKKSDILMTYSKDDEKTSEVFQELSININNKSENKKKNNRKLELNLEYANKTAVRVDDVKEKNKKLERRVKGSINFEHKMTKIEKLKKITGKKMKRMSAKVEAQHIKNKDELLKLNKHMRKIKQLEEMLARKSEIMQTLKDRVTTQLKATRFKVINEILCNNNSSQSKHYFKQNPDAFKAYQIGYKWQLEQWTTNPLDVIISSIIELFVYYMLYLDNCRPMDNIIADFGCGEAQLAASVPHVVHSFDFIALNDRVKACDMASTSLQTNSIHVVVFCLSLIGSNLNDYIIEANRILKDNGILKIVEMENRFEDVKDFIRLLRNYGFKNTRKNLFDLFYFMDFKKAKAISTKKTLPPITLKSCSYKKR</sequence>
<keyword evidence="12" id="KW-1185">Reference proteome</keyword>
<evidence type="ECO:0000256" key="5">
    <source>
        <dbReference type="ARBA" id="ARBA00022603"/>
    </source>
</evidence>
<dbReference type="GO" id="GO:0032259">
    <property type="term" value="P:methylation"/>
    <property type="evidence" value="ECO:0007669"/>
    <property type="project" value="UniProtKB-KW"/>
</dbReference>
<dbReference type="Gene3D" id="1.10.10.2150">
    <property type="entry name" value="Ribosomal RNA-processing protein 8, N-terminal domain"/>
    <property type="match status" value="1"/>
</dbReference>
<gene>
    <name evidence="11" type="ORF">ALC57_07886</name>
</gene>
<evidence type="ECO:0000313" key="12">
    <source>
        <dbReference type="Proteomes" id="UP000078492"/>
    </source>
</evidence>
<evidence type="ECO:0000256" key="4">
    <source>
        <dbReference type="ARBA" id="ARBA00022552"/>
    </source>
</evidence>
<dbReference type="GO" id="GO:0006364">
    <property type="term" value="P:rRNA processing"/>
    <property type="evidence" value="ECO:0007669"/>
    <property type="project" value="UniProtKB-UniRule"/>
</dbReference>
<reference evidence="11 12" key="1">
    <citation type="submission" date="2015-09" db="EMBL/GenBank/DDBJ databases">
        <title>Trachymyrmex cornetzi WGS genome.</title>
        <authorList>
            <person name="Nygaard S."/>
            <person name="Hu H."/>
            <person name="Boomsma J."/>
            <person name="Zhang G."/>
        </authorList>
    </citation>
    <scope>NUCLEOTIDE SEQUENCE [LARGE SCALE GENOMIC DNA]</scope>
    <source>
        <strain evidence="11">Tcor2-1</strain>
        <tissue evidence="11">Whole body</tissue>
    </source>
</reference>
<comment type="subcellular location">
    <subcellularLocation>
        <location evidence="1 9">Nucleus</location>
        <location evidence="1 9">Nucleolus</location>
    </subcellularLocation>
</comment>
<dbReference type="EC" id="2.1.1.-" evidence="9"/>
<dbReference type="PANTHER" id="PTHR12787">
    <property type="entry name" value="RIBOSOMAL RNA-PROCESSING PROTEIN 8"/>
    <property type="match status" value="1"/>
</dbReference>
<dbReference type="GO" id="GO:0042149">
    <property type="term" value="P:cellular response to glucose starvation"/>
    <property type="evidence" value="ECO:0007669"/>
    <property type="project" value="TreeGrafter"/>
</dbReference>
<feature type="coiled-coil region" evidence="10">
    <location>
        <begin position="45"/>
        <end position="82"/>
    </location>
</feature>
<protein>
    <recommendedName>
        <fullName evidence="3 9">Ribosomal RNA-processing protein 8</fullName>
        <ecNumber evidence="9">2.1.1.-</ecNumber>
    </recommendedName>
</protein>
<dbReference type="InterPro" id="IPR007823">
    <property type="entry name" value="RRP8"/>
</dbReference>
<dbReference type="GO" id="GO:0005730">
    <property type="term" value="C:nucleolus"/>
    <property type="evidence" value="ECO:0007669"/>
    <property type="project" value="UniProtKB-SubCell"/>
</dbReference>
<dbReference type="STRING" id="471704.A0A195E3T8"/>